<dbReference type="PROSITE" id="PS50089">
    <property type="entry name" value="ZF_RING_2"/>
    <property type="match status" value="1"/>
</dbReference>
<evidence type="ECO:0000256" key="10">
    <source>
        <dbReference type="SAM" id="Coils"/>
    </source>
</evidence>
<keyword evidence="3" id="KW-0808">Transferase</keyword>
<feature type="domain" description="RING-type" evidence="12">
    <location>
        <begin position="150"/>
        <end position="198"/>
    </location>
</feature>
<feature type="coiled-coil region" evidence="10">
    <location>
        <begin position="539"/>
        <end position="592"/>
    </location>
</feature>
<dbReference type="Gene3D" id="1.20.120.1750">
    <property type="match status" value="1"/>
</dbReference>
<keyword evidence="15" id="KW-1185">Reference proteome</keyword>
<dbReference type="InterPro" id="IPR044066">
    <property type="entry name" value="TRIAD_supradom"/>
</dbReference>
<dbReference type="EC" id="2.3.2.31" evidence="2"/>
<evidence type="ECO:0000256" key="6">
    <source>
        <dbReference type="ARBA" id="ARBA00022771"/>
    </source>
</evidence>
<dbReference type="InterPro" id="IPR017907">
    <property type="entry name" value="Znf_RING_CS"/>
</dbReference>
<proteinExistence type="predicted"/>
<comment type="caution">
    <text evidence="14">The sequence shown here is derived from an EMBL/GenBank/DDBJ whole genome shotgun (WGS) entry which is preliminary data.</text>
</comment>
<evidence type="ECO:0000259" key="12">
    <source>
        <dbReference type="PROSITE" id="PS50089"/>
    </source>
</evidence>
<comment type="catalytic activity">
    <reaction evidence="1">
        <text>[E2 ubiquitin-conjugating enzyme]-S-ubiquitinyl-L-cysteine + [acceptor protein]-L-lysine = [E2 ubiquitin-conjugating enzyme]-L-cysteine + [acceptor protein]-N(6)-ubiquitinyl-L-lysine.</text>
        <dbReference type="EC" id="2.3.2.31"/>
    </reaction>
</comment>
<dbReference type="CDD" id="cd20335">
    <property type="entry name" value="BRcat_RBR"/>
    <property type="match status" value="1"/>
</dbReference>
<dbReference type="SUPFAM" id="SSF57850">
    <property type="entry name" value="RING/U-box"/>
    <property type="match status" value="2"/>
</dbReference>
<dbReference type="Pfam" id="PF01485">
    <property type="entry name" value="IBR"/>
    <property type="match status" value="2"/>
</dbReference>
<dbReference type="InterPro" id="IPR002867">
    <property type="entry name" value="IBR_dom"/>
</dbReference>
<evidence type="ECO:0000256" key="7">
    <source>
        <dbReference type="ARBA" id="ARBA00022786"/>
    </source>
</evidence>
<dbReference type="AlphaFoldDB" id="A0A420Y8X9"/>
<feature type="coiled-coil region" evidence="10">
    <location>
        <begin position="435"/>
        <end position="462"/>
    </location>
</feature>
<feature type="coiled-coil region" evidence="10">
    <location>
        <begin position="348"/>
        <end position="392"/>
    </location>
</feature>
<evidence type="ECO:0000256" key="8">
    <source>
        <dbReference type="ARBA" id="ARBA00022833"/>
    </source>
</evidence>
<dbReference type="PANTHER" id="PTHR11685">
    <property type="entry name" value="RBR FAMILY RING FINGER AND IBR DOMAIN-CONTAINING"/>
    <property type="match status" value="1"/>
</dbReference>
<protein>
    <recommendedName>
        <fullName evidence="2">RBR-type E3 ubiquitin transferase</fullName>
        <ecNumber evidence="2">2.3.2.31</ecNumber>
    </recommendedName>
</protein>
<evidence type="ECO:0000256" key="9">
    <source>
        <dbReference type="PROSITE-ProRule" id="PRU00175"/>
    </source>
</evidence>
<dbReference type="InterPro" id="IPR013083">
    <property type="entry name" value="Znf_RING/FYVE/PHD"/>
</dbReference>
<dbReference type="PROSITE" id="PS00518">
    <property type="entry name" value="ZF_RING_1"/>
    <property type="match status" value="1"/>
</dbReference>
<evidence type="ECO:0000256" key="1">
    <source>
        <dbReference type="ARBA" id="ARBA00001798"/>
    </source>
</evidence>
<feature type="domain" description="RING-type" evidence="13">
    <location>
        <begin position="146"/>
        <end position="351"/>
    </location>
</feature>
<feature type="region of interest" description="Disordered" evidence="11">
    <location>
        <begin position="61"/>
        <end position="139"/>
    </location>
</feature>
<reference evidence="14 15" key="1">
    <citation type="submission" date="2018-08" db="EMBL/GenBank/DDBJ databases">
        <title>Draft genome of the lignicolous fungus Coniochaeta pulveracea.</title>
        <authorList>
            <person name="Borstlap C.J."/>
            <person name="De Witt R.N."/>
            <person name="Botha A."/>
            <person name="Volschenk H."/>
        </authorList>
    </citation>
    <scope>NUCLEOTIDE SEQUENCE [LARGE SCALE GENOMIC DNA]</scope>
    <source>
        <strain evidence="14 15">CAB683</strain>
    </source>
</reference>
<evidence type="ECO:0000256" key="5">
    <source>
        <dbReference type="ARBA" id="ARBA00022737"/>
    </source>
</evidence>
<sequence>MGSLSVESLVPMVRANTVSRPPEISDQEYLRTVLKEPPDRTEDDVERDLVQAAQALGIDVVPPTTTRPRTPHRHDAMAGADTAEVATSPGHARMRSSDSNDSASTDYAVRSSNNSPSATIERPPCSTVHKRSKTLSFSQSARHANPPMSCICCREDFVGTEHRAALRTLPCGHTYCQACLAVMINQSATDESKMPPRCCTQPIPGSLIKTVLNRDEQQAFLKAVLQYSTPWESRIFCPSTSCGVFIPPRTRVDPKHPFEVECKMCKTRVCTTCKRAAHRLGQDCPDDWELDAVLKMGEKSGWRRCYKCRMLVELNTGCTHMTCRCKAQFCYICGAVWNPPIGCPNFCDGELELERRRLEEEAREAVLEAQKLAQEEAAAREAADRVEAERRTLESVHFRQLADVQKSQMERFGKFKHEMRRIMQSRHSQKRLALTEKYKDQLEKMKERHAKTEQHLEDRQIEAEIELRSTLEQSERSVRIQLKYMEAYCNRMSHFTDSSLPAREVTQKHLEQLGQQYHIRDGMERRHQSRINVLREKQAKRMEELMERHAAEITALTDRRTEEFEDLGLESANEEEALMQKFSDRKARLLRRWRLEAEILRRGREKTEGVRYASATLPEWINDDEVDQMSDSVVEGKAS</sequence>
<dbReference type="STRING" id="177199.A0A420Y8X9"/>
<evidence type="ECO:0000259" key="13">
    <source>
        <dbReference type="PROSITE" id="PS51873"/>
    </source>
</evidence>
<keyword evidence="4" id="KW-0479">Metal-binding</keyword>
<dbReference type="CDD" id="cd22584">
    <property type="entry name" value="Rcat_RBR_unk"/>
    <property type="match status" value="1"/>
</dbReference>
<dbReference type="Proteomes" id="UP000275385">
    <property type="component" value="Unassembled WGS sequence"/>
</dbReference>
<evidence type="ECO:0000256" key="4">
    <source>
        <dbReference type="ARBA" id="ARBA00022723"/>
    </source>
</evidence>
<organism evidence="14 15">
    <name type="scientific">Coniochaeta pulveracea</name>
    <dbReference type="NCBI Taxonomy" id="177199"/>
    <lineage>
        <taxon>Eukaryota</taxon>
        <taxon>Fungi</taxon>
        <taxon>Dikarya</taxon>
        <taxon>Ascomycota</taxon>
        <taxon>Pezizomycotina</taxon>
        <taxon>Sordariomycetes</taxon>
        <taxon>Sordariomycetidae</taxon>
        <taxon>Coniochaetales</taxon>
        <taxon>Coniochaetaceae</taxon>
        <taxon>Coniochaeta</taxon>
    </lineage>
</organism>
<evidence type="ECO:0000313" key="14">
    <source>
        <dbReference type="EMBL" id="RKU44348.1"/>
    </source>
</evidence>
<evidence type="ECO:0000256" key="2">
    <source>
        <dbReference type="ARBA" id="ARBA00012251"/>
    </source>
</evidence>
<dbReference type="InterPro" id="IPR001841">
    <property type="entry name" value="Znf_RING"/>
</dbReference>
<name>A0A420Y8X9_9PEZI</name>
<evidence type="ECO:0000256" key="11">
    <source>
        <dbReference type="SAM" id="MobiDB-lite"/>
    </source>
</evidence>
<dbReference type="PROSITE" id="PS51873">
    <property type="entry name" value="TRIAD"/>
    <property type="match status" value="1"/>
</dbReference>
<feature type="compositionally biased region" description="Polar residues" evidence="11">
    <location>
        <begin position="97"/>
        <end position="118"/>
    </location>
</feature>
<dbReference type="OrthoDB" id="9977870at2759"/>
<dbReference type="EMBL" id="QVQW01000032">
    <property type="protein sequence ID" value="RKU44348.1"/>
    <property type="molecule type" value="Genomic_DNA"/>
</dbReference>
<dbReference type="Gene3D" id="3.30.40.10">
    <property type="entry name" value="Zinc/RING finger domain, C3HC4 (zinc finger)"/>
    <property type="match status" value="1"/>
</dbReference>
<dbReference type="GO" id="GO:0016567">
    <property type="term" value="P:protein ubiquitination"/>
    <property type="evidence" value="ECO:0007669"/>
    <property type="project" value="InterPro"/>
</dbReference>
<keyword evidence="7" id="KW-0833">Ubl conjugation pathway</keyword>
<keyword evidence="5" id="KW-0677">Repeat</keyword>
<accession>A0A420Y8X9</accession>
<dbReference type="InterPro" id="IPR031127">
    <property type="entry name" value="E3_UB_ligase_RBR"/>
</dbReference>
<evidence type="ECO:0000313" key="15">
    <source>
        <dbReference type="Proteomes" id="UP000275385"/>
    </source>
</evidence>
<keyword evidence="10" id="KW-0175">Coiled coil</keyword>
<dbReference type="GO" id="GO:0008270">
    <property type="term" value="F:zinc ion binding"/>
    <property type="evidence" value="ECO:0007669"/>
    <property type="project" value="UniProtKB-KW"/>
</dbReference>
<keyword evidence="6 9" id="KW-0863">Zinc-finger</keyword>
<keyword evidence="8" id="KW-0862">Zinc</keyword>
<dbReference type="GO" id="GO:0061630">
    <property type="term" value="F:ubiquitin protein ligase activity"/>
    <property type="evidence" value="ECO:0007669"/>
    <property type="project" value="UniProtKB-EC"/>
</dbReference>
<gene>
    <name evidence="14" type="ORF">DL546_007229</name>
</gene>
<evidence type="ECO:0000256" key="3">
    <source>
        <dbReference type="ARBA" id="ARBA00022679"/>
    </source>
</evidence>